<dbReference type="RefSeq" id="WP_020043275.1">
    <property type="nucleotide sequence ID" value="NZ_KE557299.1"/>
</dbReference>
<feature type="domain" description="IclR-ED" evidence="5">
    <location>
        <begin position="72"/>
        <end position="254"/>
    </location>
</feature>
<proteinExistence type="predicted"/>
<organism evidence="6 7">
    <name type="scientific">Salipiger mucosus DSM 16094</name>
    <dbReference type="NCBI Taxonomy" id="1123237"/>
    <lineage>
        <taxon>Bacteria</taxon>
        <taxon>Pseudomonadati</taxon>
        <taxon>Pseudomonadota</taxon>
        <taxon>Alphaproteobacteria</taxon>
        <taxon>Rhodobacterales</taxon>
        <taxon>Roseobacteraceae</taxon>
        <taxon>Salipiger</taxon>
    </lineage>
</organism>
<evidence type="ECO:0000313" key="7">
    <source>
        <dbReference type="Proteomes" id="UP000015347"/>
    </source>
</evidence>
<dbReference type="HOGENOM" id="CLU_062618_6_2_5"/>
<comment type="caution">
    <text evidence="6">The sequence shown here is derived from an EMBL/GenBank/DDBJ whole genome shotgun (WGS) entry which is preliminary data.</text>
</comment>
<keyword evidence="2" id="KW-0238">DNA-binding</keyword>
<sequence length="254" mass="27642">MTEQKTSANSAISRSFDVLDVLSRQLRPVSIQELSLELGVPRQSVHRLIGQLEALGIVTREIGSERFSVGTRLKSLSLACLSSHQQTASSHAILERLVGEVGETCNVGMLDSGQVFYLDRVECDWPLRVQLRPGSRVPAHCTAIGKLLLAFSESRTRQKILANTKLSQLTDNTITDPVLLDLAFEEIRTRGFSINNEEDSVGLIALAVPIRDPSGTVVAGLGMHAPTARVSIERAKGFLPKIRAAADEIAEAMF</sequence>
<dbReference type="GO" id="GO:0003700">
    <property type="term" value="F:DNA-binding transcription factor activity"/>
    <property type="evidence" value="ECO:0007669"/>
    <property type="project" value="TreeGrafter"/>
</dbReference>
<dbReference type="PANTHER" id="PTHR30136">
    <property type="entry name" value="HELIX-TURN-HELIX TRANSCRIPTIONAL REGULATOR, ICLR FAMILY"/>
    <property type="match status" value="1"/>
</dbReference>
<accession>S9RN75</accession>
<dbReference type="OrthoDB" id="8357778at2"/>
<dbReference type="InterPro" id="IPR036388">
    <property type="entry name" value="WH-like_DNA-bd_sf"/>
</dbReference>
<evidence type="ECO:0000259" key="4">
    <source>
        <dbReference type="PROSITE" id="PS51077"/>
    </source>
</evidence>
<dbReference type="PANTHER" id="PTHR30136:SF24">
    <property type="entry name" value="HTH-TYPE TRANSCRIPTIONAL REPRESSOR ALLR"/>
    <property type="match status" value="1"/>
</dbReference>
<dbReference type="Gene3D" id="1.10.10.10">
    <property type="entry name" value="Winged helix-like DNA-binding domain superfamily/Winged helix DNA-binding domain"/>
    <property type="match status" value="1"/>
</dbReference>
<keyword evidence="1" id="KW-0805">Transcription regulation</keyword>
<reference evidence="7" key="1">
    <citation type="journal article" date="2014" name="Stand. Genomic Sci.">
        <title>Genome sequence of the exopolysaccharide-producing Salipiger mucosus type strain (DSM 16094(T)), a moderately halophilic member of the Roseobacter clade.</title>
        <authorList>
            <person name="Riedel T."/>
            <person name="Spring S."/>
            <person name="Fiebig A."/>
            <person name="Petersen J."/>
            <person name="Kyrpides N.C."/>
            <person name="Goker M."/>
            <person name="Klenk H.P."/>
        </authorList>
    </citation>
    <scope>NUCLEOTIDE SEQUENCE [LARGE SCALE GENOMIC DNA]</scope>
    <source>
        <strain evidence="7">DSM 16094</strain>
    </source>
</reference>
<dbReference type="GO" id="GO:0003677">
    <property type="term" value="F:DNA binding"/>
    <property type="evidence" value="ECO:0007669"/>
    <property type="project" value="UniProtKB-KW"/>
</dbReference>
<dbReference type="STRING" id="1123237.Salmuc_00161"/>
<dbReference type="SUPFAM" id="SSF55781">
    <property type="entry name" value="GAF domain-like"/>
    <property type="match status" value="1"/>
</dbReference>
<evidence type="ECO:0000259" key="5">
    <source>
        <dbReference type="PROSITE" id="PS51078"/>
    </source>
</evidence>
<evidence type="ECO:0000256" key="2">
    <source>
        <dbReference type="ARBA" id="ARBA00023125"/>
    </source>
</evidence>
<dbReference type="Proteomes" id="UP000015347">
    <property type="component" value="Unassembled WGS sequence"/>
</dbReference>
<keyword evidence="3" id="KW-0804">Transcription</keyword>
<dbReference type="PROSITE" id="PS51078">
    <property type="entry name" value="ICLR_ED"/>
    <property type="match status" value="1"/>
</dbReference>
<protein>
    <submittedName>
        <fullName evidence="6">Transcriptional regulator, IclR family</fullName>
    </submittedName>
</protein>
<dbReference type="SUPFAM" id="SSF46785">
    <property type="entry name" value="Winged helix' DNA-binding domain"/>
    <property type="match status" value="1"/>
</dbReference>
<dbReference type="EMBL" id="APVH01000081">
    <property type="protein sequence ID" value="EPX75434.1"/>
    <property type="molecule type" value="Genomic_DNA"/>
</dbReference>
<dbReference type="InterPro" id="IPR050707">
    <property type="entry name" value="HTH_MetabolicPath_Reg"/>
</dbReference>
<dbReference type="InterPro" id="IPR036390">
    <property type="entry name" value="WH_DNA-bd_sf"/>
</dbReference>
<dbReference type="InterPro" id="IPR029016">
    <property type="entry name" value="GAF-like_dom_sf"/>
</dbReference>
<dbReference type="InterPro" id="IPR014757">
    <property type="entry name" value="Tscrpt_reg_IclR_C"/>
</dbReference>
<keyword evidence="7" id="KW-1185">Reference proteome</keyword>
<dbReference type="AlphaFoldDB" id="S9RN75"/>
<evidence type="ECO:0000256" key="3">
    <source>
        <dbReference type="ARBA" id="ARBA00023163"/>
    </source>
</evidence>
<name>S9RN75_9RHOB</name>
<dbReference type="Pfam" id="PF09339">
    <property type="entry name" value="HTH_IclR"/>
    <property type="match status" value="1"/>
</dbReference>
<dbReference type="Pfam" id="PF01614">
    <property type="entry name" value="IclR_C"/>
    <property type="match status" value="1"/>
</dbReference>
<dbReference type="SMART" id="SM00346">
    <property type="entry name" value="HTH_ICLR"/>
    <property type="match status" value="1"/>
</dbReference>
<dbReference type="PROSITE" id="PS51077">
    <property type="entry name" value="HTH_ICLR"/>
    <property type="match status" value="1"/>
</dbReference>
<dbReference type="Gene3D" id="3.30.450.40">
    <property type="match status" value="1"/>
</dbReference>
<dbReference type="InterPro" id="IPR005471">
    <property type="entry name" value="Tscrpt_reg_IclR_N"/>
</dbReference>
<dbReference type="eggNOG" id="COG1414">
    <property type="taxonomic scope" value="Bacteria"/>
</dbReference>
<gene>
    <name evidence="6" type="ORF">Salmuc_00161</name>
</gene>
<evidence type="ECO:0000313" key="6">
    <source>
        <dbReference type="EMBL" id="EPX75434.1"/>
    </source>
</evidence>
<evidence type="ECO:0000256" key="1">
    <source>
        <dbReference type="ARBA" id="ARBA00023015"/>
    </source>
</evidence>
<dbReference type="GO" id="GO:0045892">
    <property type="term" value="P:negative regulation of DNA-templated transcription"/>
    <property type="evidence" value="ECO:0007669"/>
    <property type="project" value="TreeGrafter"/>
</dbReference>
<feature type="domain" description="HTH iclR-type" evidence="4">
    <location>
        <begin position="9"/>
        <end position="71"/>
    </location>
</feature>